<dbReference type="PROSITE" id="PS50304">
    <property type="entry name" value="TUDOR"/>
    <property type="match status" value="1"/>
</dbReference>
<sequence>MIMAAACIVPASAMAQEVGDWVLSPWRGSSVFYPGVVESRSGSVITVRFDDGDVETRQADTVVPFDWQAGSRISCAWSDGKWYKATIRSIAADGYTMQIRYDDDGTVENTNTGRCRTR</sequence>
<evidence type="ECO:0000313" key="2">
    <source>
        <dbReference type="EMBL" id="ASR51897.1"/>
    </source>
</evidence>
<protein>
    <recommendedName>
        <fullName evidence="1">Tudor domain-containing protein</fullName>
    </recommendedName>
</protein>
<dbReference type="EMBL" id="CP020083">
    <property type="protein sequence ID" value="ASR51897.1"/>
    <property type="molecule type" value="Genomic_DNA"/>
</dbReference>
<name>A0ABM6M7K6_9SPHN</name>
<reference evidence="2 3" key="1">
    <citation type="submission" date="2017-03" db="EMBL/GenBank/DDBJ databases">
        <title>Complete genome sequence of Blastomonas fulva degrading microcsystin LR.</title>
        <authorList>
            <person name="Lee H.-g."/>
            <person name="Jin L."/>
            <person name="oh H.-M."/>
        </authorList>
    </citation>
    <scope>NUCLEOTIDE SEQUENCE [LARGE SCALE GENOMIC DNA]</scope>
    <source>
        <strain evidence="2 3">T2</strain>
    </source>
</reference>
<evidence type="ECO:0000313" key="3">
    <source>
        <dbReference type="Proteomes" id="UP000258016"/>
    </source>
</evidence>
<feature type="domain" description="Tudor" evidence="1">
    <location>
        <begin position="66"/>
        <end position="118"/>
    </location>
</feature>
<dbReference type="Proteomes" id="UP000258016">
    <property type="component" value="Chromosome"/>
</dbReference>
<accession>A0ABM6M7K6</accession>
<dbReference type="SUPFAM" id="SSF63748">
    <property type="entry name" value="Tudor/PWWP/MBT"/>
    <property type="match status" value="1"/>
</dbReference>
<proteinExistence type="predicted"/>
<dbReference type="InterPro" id="IPR002999">
    <property type="entry name" value="Tudor"/>
</dbReference>
<gene>
    <name evidence="2" type="ORF">B5J99_10845</name>
</gene>
<keyword evidence="3" id="KW-1185">Reference proteome</keyword>
<evidence type="ECO:0000259" key="1">
    <source>
        <dbReference type="PROSITE" id="PS50304"/>
    </source>
</evidence>
<organism evidence="2 3">
    <name type="scientific">Blastomonas fulva</name>
    <dbReference type="NCBI Taxonomy" id="1550728"/>
    <lineage>
        <taxon>Bacteria</taxon>
        <taxon>Pseudomonadati</taxon>
        <taxon>Pseudomonadota</taxon>
        <taxon>Alphaproteobacteria</taxon>
        <taxon>Sphingomonadales</taxon>
        <taxon>Sphingomonadaceae</taxon>
        <taxon>Blastomonas</taxon>
    </lineage>
</organism>
<dbReference type="Gene3D" id="2.30.30.140">
    <property type="match status" value="2"/>
</dbReference>